<evidence type="ECO:0000313" key="1">
    <source>
        <dbReference type="EMBL" id="KAJ2895430.1"/>
    </source>
</evidence>
<proteinExistence type="predicted"/>
<keyword evidence="2" id="KW-1185">Reference proteome</keyword>
<sequence length="426" mass="46868">MSLFFGAIFRRSTYIYRTHVEIVDLDNGFVGRQIAQSALLLSAAAAAGDQPVWRIRNDLTTLAATKEWVRRHGWAALVINPGASARLTGALSGNPTFYNPADAATLILSTGRHPIIEESFIQPAVLTISQAVQQEFSASFIRQQLIINPSAAAASNLVTLATQPIAFHTTDAAPMGFGISPVVYLFSFLVGQLCVIGTLITWKMTTFPFFLKVKHTQLWLGTIALVVSWAIYLGMLSALAISAFRGSQYTALALRYTVGRFFSLWFTTTMVLATGGLWLASWFLLLTPDLIPLASLSMVLPNVASTLTTTVTAPRFYRWFYALPFYNGSMLYRYILSGGYPKIGLNLGVCLGELFLWCILLWLSTWVRQYTVICGKGDMVGWYRGNIFFATPVKKEEEEETSSAAPLSITDSANDETSLRIGNLGV</sequence>
<reference evidence="1" key="1">
    <citation type="submission" date="2022-07" db="EMBL/GenBank/DDBJ databases">
        <title>Phylogenomic reconstructions and comparative analyses of Kickxellomycotina fungi.</title>
        <authorList>
            <person name="Reynolds N.K."/>
            <person name="Stajich J.E."/>
            <person name="Barry K."/>
            <person name="Grigoriev I.V."/>
            <person name="Crous P."/>
            <person name="Smith M.E."/>
        </authorList>
    </citation>
    <scope>NUCLEOTIDE SEQUENCE</scope>
    <source>
        <strain evidence="1">CBS 190363</strain>
    </source>
</reference>
<evidence type="ECO:0000313" key="2">
    <source>
        <dbReference type="Proteomes" id="UP001139981"/>
    </source>
</evidence>
<gene>
    <name evidence="1" type="ORF">IWW38_002308</name>
</gene>
<accession>A0ACC1M3V4</accession>
<comment type="caution">
    <text evidence="1">The sequence shown here is derived from an EMBL/GenBank/DDBJ whole genome shotgun (WGS) entry which is preliminary data.</text>
</comment>
<organism evidence="1 2">
    <name type="scientific">Coemansia aciculifera</name>
    <dbReference type="NCBI Taxonomy" id="417176"/>
    <lineage>
        <taxon>Eukaryota</taxon>
        <taxon>Fungi</taxon>
        <taxon>Fungi incertae sedis</taxon>
        <taxon>Zoopagomycota</taxon>
        <taxon>Kickxellomycotina</taxon>
        <taxon>Kickxellomycetes</taxon>
        <taxon>Kickxellales</taxon>
        <taxon>Kickxellaceae</taxon>
        <taxon>Coemansia</taxon>
    </lineage>
</organism>
<protein>
    <submittedName>
        <fullName evidence="1">Uncharacterized protein</fullName>
    </submittedName>
</protein>
<dbReference type="EMBL" id="JANBVB010000292">
    <property type="protein sequence ID" value="KAJ2895430.1"/>
    <property type="molecule type" value="Genomic_DNA"/>
</dbReference>
<dbReference type="Proteomes" id="UP001139981">
    <property type="component" value="Unassembled WGS sequence"/>
</dbReference>
<name>A0ACC1M3V4_9FUNG</name>